<comment type="pathway">
    <text evidence="1">Protein modification; protein ubiquitination.</text>
</comment>
<dbReference type="Gene3D" id="2.60.210.10">
    <property type="entry name" value="Apoptosis, Tumor Necrosis Factor Receptor Associated Protein 2, Chain A"/>
    <property type="match status" value="3"/>
</dbReference>
<dbReference type="STRING" id="77586.A0A0D9VF92"/>
<dbReference type="PROSITE" id="PS50097">
    <property type="entry name" value="BTB"/>
    <property type="match status" value="3"/>
</dbReference>
<dbReference type="PANTHER" id="PTHR26379">
    <property type="entry name" value="BTB/POZ AND MATH DOMAIN-CONTAINING PROTEIN 1"/>
    <property type="match status" value="1"/>
</dbReference>
<dbReference type="InterPro" id="IPR011333">
    <property type="entry name" value="SKP1/BTB/POZ_sf"/>
</dbReference>
<dbReference type="Gene3D" id="1.25.40.420">
    <property type="match status" value="3"/>
</dbReference>
<protein>
    <recommendedName>
        <fullName evidence="7">Speckle-type POZ protein</fullName>
    </recommendedName>
</protein>
<dbReference type="InterPro" id="IPR008974">
    <property type="entry name" value="TRAF-like"/>
</dbReference>
<dbReference type="Gene3D" id="3.30.710.10">
    <property type="entry name" value="Potassium Channel Kv1.1, Chain A"/>
    <property type="match status" value="3"/>
</dbReference>
<proteinExistence type="inferred from homology"/>
<reference evidence="5" key="3">
    <citation type="submission" date="2015-04" db="UniProtKB">
        <authorList>
            <consortium name="EnsemblPlants"/>
        </authorList>
    </citation>
    <scope>IDENTIFICATION</scope>
</reference>
<dbReference type="GO" id="GO:0016567">
    <property type="term" value="P:protein ubiquitination"/>
    <property type="evidence" value="ECO:0007669"/>
    <property type="project" value="InterPro"/>
</dbReference>
<dbReference type="eggNOG" id="KOG1987">
    <property type="taxonomic scope" value="Eukaryota"/>
</dbReference>
<reference evidence="5 6" key="1">
    <citation type="submission" date="2012-08" db="EMBL/GenBank/DDBJ databases">
        <title>Oryza genome evolution.</title>
        <authorList>
            <person name="Wing R.A."/>
        </authorList>
    </citation>
    <scope>NUCLEOTIDE SEQUENCE</scope>
</reference>
<dbReference type="PROSITE" id="PS50144">
    <property type="entry name" value="MATH"/>
    <property type="match status" value="3"/>
</dbReference>
<evidence type="ECO:0008006" key="7">
    <source>
        <dbReference type="Google" id="ProtNLM"/>
    </source>
</evidence>
<dbReference type="Gramene" id="LPERR02G11520.1">
    <property type="protein sequence ID" value="LPERR02G11520.1"/>
    <property type="gene ID" value="LPERR02G11520"/>
</dbReference>
<dbReference type="SUPFAM" id="SSF49599">
    <property type="entry name" value="TRAF domain-like"/>
    <property type="match status" value="3"/>
</dbReference>
<feature type="domain" description="MATH" evidence="4">
    <location>
        <begin position="20"/>
        <end position="148"/>
    </location>
</feature>
<name>A0A0D9VF92_9ORYZ</name>
<sequence length="1100" mass="124047">MYVMANHGNISSVITAETVSGSHVIKIDGYARIKELMEKGEGVSSIPFSVGGYTWIIKYYPNGNCSENADYLSFGVSLISASLKDVKAKFGFKLLDTNGKPVKSVNFISPTHTFNKNSLWGYSKLIGKMRLEGSPYLKDDSFTVQCDLTVMKDVCSKETKGQFEEVAAGDLNQDLGNLLDKKNGADVTFYIGKERLRAHKCILAARSSVFKAWFFGAMSVKNRKTINIEDMEADVFSSLIHFIYTDSLPETSQDVVMAQHLLVAADRYNIERLKLICLEKLSKNINSNMVATTLALAEQHGCIGLKEACFEFLSSPANLEATMASDGFEHLESSCPFVLNGLIARLLPPEMKAARQIAMALRKLRKPWPSDLRWWFLQLNLKMKIDGYSRTNDLIENGKVVLSIPFTVGCHSWTIKYFPNGIYKENKDYLSFYLAVDSSYAKDVKAIFKFSLLDKNGRPVPSYNFTSKICTFKYKGDSWGYQWFIKKNVLEASAYLRDDSFSIQCDVTVMEICRKEAKDKQFVVVSPGNLHQHLIDLLNNMDGTNVTFYVGQERISAHRCILAARSSVLKELFFGATHVKARNNIRIEDMEVDVFRSMLHFIYTDSLPEMSSDDVVMAQHLLVAANRYNVKKLKLTCEEKLLKHIDTNMVAATLALAEQYNSHRLKEACFKFLDSPSNLEMMEASDGYEHLKKNAHLLLPPEMRAAREITLALREGKLLTIRRSQDTTFSFAAAAPISPTLCVAAVPLLSHHLLRADSPPPEMAKHCNIISSAIVAKAVSGSHEIKIDRYSTIKEQIENTKFVSSVPFSVGGYSWIIRYYPNGKDKESEDYLSFFLYNPSIKDVKAIYSFKLLDKDGRPGWHSTTSLLRTFEAYLRHDSFSIRCDVTVMEIDSKETKDKQFVVVPPGNMHQHLGIFLNNMDGTNVTFYVGQETISAHRCILAARSSVFKELFFGATSVKARNNIKIEDMGVDVFKSLLHFIYTDSLPATSSDDVVMAQHILVAANRYNVKKLKLICEEKLLKHIDNNMVATTLALAEKYRCHRLKEACFEFLDSPSNLESMVESDGYEHLKTSCPFVLNEIIARLLPPQMKATREITLAL</sequence>
<keyword evidence="6" id="KW-1185">Reference proteome</keyword>
<comment type="similarity">
    <text evidence="2">Belongs to the Tdpoz family.</text>
</comment>
<evidence type="ECO:0000259" key="4">
    <source>
        <dbReference type="PROSITE" id="PS50144"/>
    </source>
</evidence>
<dbReference type="InterPro" id="IPR002083">
    <property type="entry name" value="MATH/TRAF_dom"/>
</dbReference>
<dbReference type="InterPro" id="IPR056423">
    <property type="entry name" value="BACK_BPM_SPOP"/>
</dbReference>
<dbReference type="Pfam" id="PF00651">
    <property type="entry name" value="BTB"/>
    <property type="match status" value="3"/>
</dbReference>
<feature type="domain" description="BTB" evidence="3">
    <location>
        <begin position="544"/>
        <end position="611"/>
    </location>
</feature>
<dbReference type="CDD" id="cd00121">
    <property type="entry name" value="MATH"/>
    <property type="match status" value="3"/>
</dbReference>
<feature type="domain" description="BTB" evidence="3">
    <location>
        <begin position="923"/>
        <end position="990"/>
    </location>
</feature>
<dbReference type="Pfam" id="PF24570">
    <property type="entry name" value="BACK_BPM_SPOP"/>
    <property type="match status" value="3"/>
</dbReference>
<organism evidence="5 6">
    <name type="scientific">Leersia perrieri</name>
    <dbReference type="NCBI Taxonomy" id="77586"/>
    <lineage>
        <taxon>Eukaryota</taxon>
        <taxon>Viridiplantae</taxon>
        <taxon>Streptophyta</taxon>
        <taxon>Embryophyta</taxon>
        <taxon>Tracheophyta</taxon>
        <taxon>Spermatophyta</taxon>
        <taxon>Magnoliopsida</taxon>
        <taxon>Liliopsida</taxon>
        <taxon>Poales</taxon>
        <taxon>Poaceae</taxon>
        <taxon>BOP clade</taxon>
        <taxon>Oryzoideae</taxon>
        <taxon>Oryzeae</taxon>
        <taxon>Oryzinae</taxon>
        <taxon>Leersia</taxon>
    </lineage>
</organism>
<feature type="domain" description="MATH" evidence="4">
    <location>
        <begin position="378"/>
        <end position="507"/>
    </location>
</feature>
<evidence type="ECO:0000313" key="6">
    <source>
        <dbReference type="Proteomes" id="UP000032180"/>
    </source>
</evidence>
<dbReference type="SUPFAM" id="SSF54695">
    <property type="entry name" value="POZ domain"/>
    <property type="match status" value="3"/>
</dbReference>
<dbReference type="EnsemblPlants" id="LPERR02G11520.1">
    <property type="protein sequence ID" value="LPERR02G11520.1"/>
    <property type="gene ID" value="LPERR02G11520"/>
</dbReference>
<dbReference type="SMART" id="SM00225">
    <property type="entry name" value="BTB"/>
    <property type="match status" value="3"/>
</dbReference>
<evidence type="ECO:0000313" key="5">
    <source>
        <dbReference type="EnsemblPlants" id="LPERR02G11520.1"/>
    </source>
</evidence>
<accession>A0A0D9VF92</accession>
<evidence type="ECO:0000259" key="3">
    <source>
        <dbReference type="PROSITE" id="PS50097"/>
    </source>
</evidence>
<feature type="domain" description="BTB" evidence="3">
    <location>
        <begin position="185"/>
        <end position="252"/>
    </location>
</feature>
<reference evidence="6" key="2">
    <citation type="submission" date="2013-12" db="EMBL/GenBank/DDBJ databases">
        <authorList>
            <person name="Yu Y."/>
            <person name="Lee S."/>
            <person name="de Baynast K."/>
            <person name="Wissotski M."/>
            <person name="Liu L."/>
            <person name="Talag J."/>
            <person name="Goicoechea J."/>
            <person name="Angelova A."/>
            <person name="Jetty R."/>
            <person name="Kudrna D."/>
            <person name="Golser W."/>
            <person name="Rivera L."/>
            <person name="Zhang J."/>
            <person name="Wing R."/>
        </authorList>
    </citation>
    <scope>NUCLEOTIDE SEQUENCE</scope>
</reference>
<evidence type="ECO:0000256" key="1">
    <source>
        <dbReference type="ARBA" id="ARBA00004906"/>
    </source>
</evidence>
<dbReference type="Pfam" id="PF22486">
    <property type="entry name" value="MATH_2"/>
    <property type="match status" value="3"/>
</dbReference>
<evidence type="ECO:0000256" key="2">
    <source>
        <dbReference type="ARBA" id="ARBA00010846"/>
    </source>
</evidence>
<dbReference type="PANTHER" id="PTHR26379:SF511">
    <property type="entry name" value="OS02G0311150 PROTEIN"/>
    <property type="match status" value="1"/>
</dbReference>
<dbReference type="FunFam" id="3.30.710.10:FF:000159">
    <property type="entry name" value="Speckle-type POZ protein B"/>
    <property type="match status" value="1"/>
</dbReference>
<dbReference type="InterPro" id="IPR045005">
    <property type="entry name" value="BPM1-6"/>
</dbReference>
<feature type="domain" description="MATH" evidence="4">
    <location>
        <begin position="780"/>
        <end position="886"/>
    </location>
</feature>
<dbReference type="InterPro" id="IPR000210">
    <property type="entry name" value="BTB/POZ_dom"/>
</dbReference>
<dbReference type="Proteomes" id="UP000032180">
    <property type="component" value="Chromosome 2"/>
</dbReference>
<dbReference type="HOGENOM" id="CLU_004253_5_0_1"/>
<dbReference type="SMART" id="SM00061">
    <property type="entry name" value="MATH"/>
    <property type="match status" value="3"/>
</dbReference>
<dbReference type="AlphaFoldDB" id="A0A0D9VF92"/>